<protein>
    <submittedName>
        <fullName evidence="1">Uncharacterized protein</fullName>
    </submittedName>
</protein>
<gene>
    <name evidence="1" type="ORF">BBF96_13125</name>
</gene>
<sequence length="432" mass="51607">MNDINKLAYFHRLSITIKDNKGKEFFGYLEGVSPDYLIIRGISRVKYTPLYTSFILYYFNYSNEIVTQCFKNLILDSPELIGPEIYKLKIKQLTEEQRNFLNNFTFYTKDSIKKIHISNQLDLSFELAFNLVNPKLEDLLNIYAVRDIFEFIKEKMALENTLIGKLKLNRVYYGHEFCPRLLPSTEKLEYILRKVKDEKLELTFVTPTLYQKYERQFEILFDFIDHWGQRHGKVIEVVFNNWGTFQLLKGKKFIKPVLGRLLVKMKRDPRYSYEKNEIFKRCKDNFRYGDLSVHVYQKFLYTQGIEQVEIDCLPQGFPLDLSKGNSIKLHLHFPFYTIAFSRMCLLGVLDRDFKTLHSFQQPCNYNCRDYSYEVDFLDKVRVKEDLGAVRSKSLIKGRGFFSQFHNWKSNFDFALAHNKNINRLIFYHEMPY</sequence>
<dbReference type="AlphaFoldDB" id="A0A3Q9HS24"/>
<accession>A0A3Q9HS24</accession>
<dbReference type="RefSeq" id="WP_127017615.1">
    <property type="nucleotide sequence ID" value="NZ_CP016379.1"/>
</dbReference>
<evidence type="ECO:0000313" key="1">
    <source>
        <dbReference type="EMBL" id="AZR74259.1"/>
    </source>
</evidence>
<evidence type="ECO:0000313" key="2">
    <source>
        <dbReference type="Proteomes" id="UP000267250"/>
    </source>
</evidence>
<organism evidence="1 2">
    <name type="scientific">Anoxybacter fermentans</name>
    <dbReference type="NCBI Taxonomy" id="1323375"/>
    <lineage>
        <taxon>Bacteria</taxon>
        <taxon>Bacillati</taxon>
        <taxon>Bacillota</taxon>
        <taxon>Clostridia</taxon>
        <taxon>Halanaerobiales</taxon>
        <taxon>Anoxybacter</taxon>
    </lineage>
</organism>
<dbReference type="EMBL" id="CP016379">
    <property type="protein sequence ID" value="AZR74259.1"/>
    <property type="molecule type" value="Genomic_DNA"/>
</dbReference>
<reference evidence="1 2" key="1">
    <citation type="submission" date="2016-07" db="EMBL/GenBank/DDBJ databases">
        <title>Genome and transcriptome analysis of iron-reducing fermentative bacteria Anoxybacter fermentans.</title>
        <authorList>
            <person name="Zeng X."/>
            <person name="Shao Z."/>
        </authorList>
    </citation>
    <scope>NUCLEOTIDE SEQUENCE [LARGE SCALE GENOMIC DNA]</scope>
    <source>
        <strain evidence="1 2">DY22613</strain>
    </source>
</reference>
<proteinExistence type="predicted"/>
<dbReference type="OrthoDB" id="3176754at2"/>
<name>A0A3Q9HS24_9FIRM</name>
<keyword evidence="2" id="KW-1185">Reference proteome</keyword>
<dbReference type="Proteomes" id="UP000267250">
    <property type="component" value="Chromosome"/>
</dbReference>
<dbReference type="KEGG" id="aft:BBF96_13125"/>